<evidence type="ECO:0000256" key="4">
    <source>
        <dbReference type="ARBA" id="ARBA00022825"/>
    </source>
</evidence>
<protein>
    <submittedName>
        <fullName evidence="9">Uncharacterized protein</fullName>
    </submittedName>
</protein>
<dbReference type="InterPro" id="IPR000209">
    <property type="entry name" value="Peptidase_S8/S53_dom"/>
</dbReference>
<organism evidence="9 10">
    <name type="scientific">Cryptosporangium minutisporangium</name>
    <dbReference type="NCBI Taxonomy" id="113569"/>
    <lineage>
        <taxon>Bacteria</taxon>
        <taxon>Bacillati</taxon>
        <taxon>Actinomycetota</taxon>
        <taxon>Actinomycetes</taxon>
        <taxon>Cryptosporangiales</taxon>
        <taxon>Cryptosporangiaceae</taxon>
        <taxon>Cryptosporangium</taxon>
    </lineage>
</organism>
<keyword evidence="10" id="KW-1185">Reference proteome</keyword>
<keyword evidence="4 5" id="KW-0720">Serine protease</keyword>
<comment type="caution">
    <text evidence="9">The sequence shown here is derived from an EMBL/GenBank/DDBJ whole genome shotgun (WGS) entry which is preliminary data.</text>
</comment>
<evidence type="ECO:0000313" key="9">
    <source>
        <dbReference type="EMBL" id="GAA3383892.1"/>
    </source>
</evidence>
<feature type="domain" description="PatG" evidence="7">
    <location>
        <begin position="340"/>
        <end position="422"/>
    </location>
</feature>
<keyword evidence="3 5" id="KW-0378">Hydrolase</keyword>
<dbReference type="Pfam" id="PF00082">
    <property type="entry name" value="Peptidase_S8"/>
    <property type="match status" value="1"/>
</dbReference>
<evidence type="ECO:0000259" key="7">
    <source>
        <dbReference type="Pfam" id="PF18047"/>
    </source>
</evidence>
<feature type="active site" description="Charge relay system" evidence="5">
    <location>
        <position position="19"/>
    </location>
</feature>
<reference evidence="10" key="1">
    <citation type="journal article" date="2019" name="Int. J. Syst. Evol. Microbiol.">
        <title>The Global Catalogue of Microorganisms (GCM) 10K type strain sequencing project: providing services to taxonomists for standard genome sequencing and annotation.</title>
        <authorList>
            <consortium name="The Broad Institute Genomics Platform"/>
            <consortium name="The Broad Institute Genome Sequencing Center for Infectious Disease"/>
            <person name="Wu L."/>
            <person name="Ma J."/>
        </authorList>
    </citation>
    <scope>NUCLEOTIDE SEQUENCE [LARGE SCALE GENOMIC DNA]</scope>
    <source>
        <strain evidence="10">JCM 9458</strain>
    </source>
</reference>
<dbReference type="SUPFAM" id="SSF52743">
    <property type="entry name" value="Subtilisin-like"/>
    <property type="match status" value="1"/>
</dbReference>
<evidence type="ECO:0000256" key="2">
    <source>
        <dbReference type="ARBA" id="ARBA00022670"/>
    </source>
</evidence>
<name>A0ABP6SRS5_9ACTN</name>
<dbReference type="PANTHER" id="PTHR43806">
    <property type="entry name" value="PEPTIDASE S8"/>
    <property type="match status" value="1"/>
</dbReference>
<dbReference type="EMBL" id="BAAAYN010000006">
    <property type="protein sequence ID" value="GAA3383892.1"/>
    <property type="molecule type" value="Genomic_DNA"/>
</dbReference>
<evidence type="ECO:0000256" key="1">
    <source>
        <dbReference type="ARBA" id="ARBA00011073"/>
    </source>
</evidence>
<dbReference type="PRINTS" id="PR00723">
    <property type="entry name" value="SUBTILISIN"/>
</dbReference>
<feature type="domain" description="PatG C-terminal" evidence="8">
    <location>
        <begin position="531"/>
        <end position="651"/>
    </location>
</feature>
<dbReference type="InterPro" id="IPR036852">
    <property type="entry name" value="Peptidase_S8/S53_dom_sf"/>
</dbReference>
<sequence>MIGRAAAGPLGDVCVAVLDGPVDVAHPALAGADLRVIESLVPNRPGPGPMSAHGTHVASLIFGRPGSPVRGIAPHSRGLIIPVFADDGSPLTQWDLARAIEIAVREGADVINVSGGERSATGAPDDLLARALRLCEDSGVLVVAATGNDGLDAVQVPAAVPSVLAVGACAADGKPLPTNNWGEPYRTNGVLAPGHGLVGAVPGGGTAARSGSSFAAPVVTGAAALLLAAARGAGADPTPAAIRDVVLRTAADAPADAADHARYLEGLLDLGAAYEAIAGTPGRPAVRSVEGDEEYMSITDAVPTGAPAPEAAAPATGVVAACADAGAQATCGCTTAAPGYVYAIGSIGWDFGTEARRDGFIQQMDGQVAPDGRELPGNPYDPAQLAAYLRENPWVSDKVIWTVTLEGRTPIYALEAEVPFGMDWGGPRPPAENGEPYDVPFYPPVSVVHKTFRDAILGQTLRPDNADYVARVSIPGTLTNRTVRLFTGQRVPVVQVHARGLYTWNEAVLVNSLVEQINSDRATRDATPVDEARVRMLIQAFLDKVYYQFRNLGQSGPDRALNYAATNAFELTQALANGFLSGRLVPHSRNEPEPLYALDDITVAKSRYERPDSESYDVTLTFMDPENDRQARVAYLITVDVSDVLPVSLDSPRQFIIGR</sequence>
<dbReference type="Proteomes" id="UP001501676">
    <property type="component" value="Unassembled WGS sequence"/>
</dbReference>
<dbReference type="InterPro" id="IPR050131">
    <property type="entry name" value="Peptidase_S8_subtilisin-like"/>
</dbReference>
<feature type="active site" description="Charge relay system" evidence="5">
    <location>
        <position position="53"/>
    </location>
</feature>
<accession>A0ABP6SRS5</accession>
<dbReference type="PROSITE" id="PS51892">
    <property type="entry name" value="SUBTILASE"/>
    <property type="match status" value="1"/>
</dbReference>
<dbReference type="InterPro" id="IPR040636">
    <property type="entry name" value="PatG_C"/>
</dbReference>
<dbReference type="Pfam" id="PF18065">
    <property type="entry name" value="PatG_C"/>
    <property type="match status" value="1"/>
</dbReference>
<proteinExistence type="inferred from homology"/>
<evidence type="ECO:0000256" key="3">
    <source>
        <dbReference type="ARBA" id="ARBA00022801"/>
    </source>
</evidence>
<dbReference type="Gene3D" id="3.40.50.200">
    <property type="entry name" value="Peptidase S8/S53 domain"/>
    <property type="match status" value="1"/>
</dbReference>
<evidence type="ECO:0000313" key="10">
    <source>
        <dbReference type="Proteomes" id="UP001501676"/>
    </source>
</evidence>
<evidence type="ECO:0000259" key="8">
    <source>
        <dbReference type="Pfam" id="PF18065"/>
    </source>
</evidence>
<feature type="domain" description="Peptidase S8/S53" evidence="6">
    <location>
        <begin position="12"/>
        <end position="257"/>
    </location>
</feature>
<dbReference type="InterPro" id="IPR040483">
    <property type="entry name" value="PatG_dom"/>
</dbReference>
<evidence type="ECO:0000259" key="6">
    <source>
        <dbReference type="Pfam" id="PF00082"/>
    </source>
</evidence>
<dbReference type="InterPro" id="IPR015500">
    <property type="entry name" value="Peptidase_S8_subtilisin-rel"/>
</dbReference>
<keyword evidence="2 5" id="KW-0645">Protease</keyword>
<feature type="active site" description="Charge relay system" evidence="5">
    <location>
        <position position="213"/>
    </location>
</feature>
<dbReference type="PANTHER" id="PTHR43806:SF11">
    <property type="entry name" value="CEREVISIN-RELATED"/>
    <property type="match status" value="1"/>
</dbReference>
<comment type="similarity">
    <text evidence="1 5">Belongs to the peptidase S8 family.</text>
</comment>
<dbReference type="Pfam" id="PF18047">
    <property type="entry name" value="PatG_D"/>
    <property type="match status" value="1"/>
</dbReference>
<gene>
    <name evidence="9" type="ORF">GCM10020369_11550</name>
</gene>
<evidence type="ECO:0000256" key="5">
    <source>
        <dbReference type="PROSITE-ProRule" id="PRU01240"/>
    </source>
</evidence>